<dbReference type="Proteomes" id="UP001497535">
    <property type="component" value="Unassembled WGS sequence"/>
</dbReference>
<reference evidence="1" key="1">
    <citation type="submission" date="2023-11" db="EMBL/GenBank/DDBJ databases">
        <authorList>
            <person name="Poullet M."/>
        </authorList>
    </citation>
    <scope>NUCLEOTIDE SEQUENCE</scope>
    <source>
        <strain evidence="1">E1834</strain>
    </source>
</reference>
<comment type="caution">
    <text evidence="1">The sequence shown here is derived from an EMBL/GenBank/DDBJ whole genome shotgun (WGS) entry which is preliminary data.</text>
</comment>
<sequence length="135" mass="16048">MLSTPTSNLNINNLSDIDKEKINEDISNEVIFQESYNDTEQLVGGRREREKDYIQIYNKIWPFRVLKITNLILLLILAVGSCFTTSYYIYWSKYWTTVLYEKSYNMEMNHTIGRIVLFIFAFCSLIAHHFVKKWA</sequence>
<name>A0ACB0XKS8_MELEN</name>
<organism evidence="1 2">
    <name type="scientific">Meloidogyne enterolobii</name>
    <name type="common">Root-knot nematode worm</name>
    <name type="synonym">Meloidogyne mayaguensis</name>
    <dbReference type="NCBI Taxonomy" id="390850"/>
    <lineage>
        <taxon>Eukaryota</taxon>
        <taxon>Metazoa</taxon>
        <taxon>Ecdysozoa</taxon>
        <taxon>Nematoda</taxon>
        <taxon>Chromadorea</taxon>
        <taxon>Rhabditida</taxon>
        <taxon>Tylenchina</taxon>
        <taxon>Tylenchomorpha</taxon>
        <taxon>Tylenchoidea</taxon>
        <taxon>Meloidogynidae</taxon>
        <taxon>Meloidogyninae</taxon>
        <taxon>Meloidogyne</taxon>
    </lineage>
</organism>
<evidence type="ECO:0000313" key="1">
    <source>
        <dbReference type="EMBL" id="CAK5006629.1"/>
    </source>
</evidence>
<gene>
    <name evidence="1" type="ORF">MENTE1834_LOCUS545</name>
</gene>
<evidence type="ECO:0000313" key="2">
    <source>
        <dbReference type="Proteomes" id="UP001497535"/>
    </source>
</evidence>
<accession>A0ACB0XKS8</accession>
<proteinExistence type="predicted"/>
<protein>
    <submittedName>
        <fullName evidence="1">Uncharacterized protein</fullName>
    </submittedName>
</protein>
<dbReference type="EMBL" id="CAVMJV010000001">
    <property type="protein sequence ID" value="CAK5006629.1"/>
    <property type="molecule type" value="Genomic_DNA"/>
</dbReference>
<keyword evidence="2" id="KW-1185">Reference proteome</keyword>